<feature type="region of interest" description="Disordered" evidence="2">
    <location>
        <begin position="122"/>
        <end position="171"/>
    </location>
</feature>
<proteinExistence type="predicted"/>
<dbReference type="GO" id="GO:0003677">
    <property type="term" value="F:DNA binding"/>
    <property type="evidence" value="ECO:0007669"/>
    <property type="project" value="UniProtKB-KW"/>
</dbReference>
<evidence type="ECO:0000256" key="1">
    <source>
        <dbReference type="ARBA" id="ARBA00023242"/>
    </source>
</evidence>
<evidence type="ECO:0000256" key="2">
    <source>
        <dbReference type="SAM" id="MobiDB-lite"/>
    </source>
</evidence>
<feature type="compositionally biased region" description="Low complexity" evidence="2">
    <location>
        <begin position="1"/>
        <end position="20"/>
    </location>
</feature>
<dbReference type="OrthoDB" id="415825at2759"/>
<gene>
    <name evidence="3" type="ORF">A9K55_008170</name>
</gene>
<dbReference type="PANTHER" id="PTHR37540:SF9">
    <property type="entry name" value="ZN(2)-C6 FUNGAL-TYPE DOMAIN-CONTAINING PROTEIN"/>
    <property type="match status" value="1"/>
</dbReference>
<name>A0A2H4SER3_CORMI</name>
<keyword evidence="3" id="KW-0238">DNA-binding</keyword>
<dbReference type="Pfam" id="PF11951">
    <property type="entry name" value="Fungal_trans_2"/>
    <property type="match status" value="1"/>
</dbReference>
<evidence type="ECO:0000313" key="3">
    <source>
        <dbReference type="EMBL" id="ATY61583.1"/>
    </source>
</evidence>
<organism evidence="3 4">
    <name type="scientific">Cordyceps militaris</name>
    <name type="common">Caterpillar fungus</name>
    <name type="synonym">Clavaria militaris</name>
    <dbReference type="NCBI Taxonomy" id="73501"/>
    <lineage>
        <taxon>Eukaryota</taxon>
        <taxon>Fungi</taxon>
        <taxon>Dikarya</taxon>
        <taxon>Ascomycota</taxon>
        <taxon>Pezizomycotina</taxon>
        <taxon>Sordariomycetes</taxon>
        <taxon>Hypocreomycetidae</taxon>
        <taxon>Hypocreales</taxon>
        <taxon>Cordycipitaceae</taxon>
        <taxon>Cordyceps</taxon>
    </lineage>
</organism>
<feature type="compositionally biased region" description="Low complexity" evidence="2">
    <location>
        <begin position="510"/>
        <end position="532"/>
    </location>
</feature>
<accession>A0A2H4SER3</accession>
<feature type="region of interest" description="Disordered" evidence="2">
    <location>
        <begin position="1"/>
        <end position="21"/>
    </location>
</feature>
<feature type="region of interest" description="Disordered" evidence="2">
    <location>
        <begin position="498"/>
        <end position="589"/>
    </location>
</feature>
<dbReference type="InterPro" id="IPR021858">
    <property type="entry name" value="Fun_TF"/>
</dbReference>
<dbReference type="PANTHER" id="PTHR37540">
    <property type="entry name" value="TRANSCRIPTION FACTOR (ACR-2), PUTATIVE-RELATED-RELATED"/>
    <property type="match status" value="1"/>
</dbReference>
<feature type="compositionally biased region" description="Polar residues" evidence="2">
    <location>
        <begin position="124"/>
        <end position="141"/>
    </location>
</feature>
<reference evidence="3 4" key="1">
    <citation type="journal article" date="2017" name="BMC Genomics">
        <title>Chromosome level assembly and secondary metabolite potential of the parasitic fungus Cordyceps militaris.</title>
        <authorList>
            <person name="Kramer G.J."/>
            <person name="Nodwell J.R."/>
        </authorList>
    </citation>
    <scope>NUCLEOTIDE SEQUENCE [LARGE SCALE GENOMIC DNA]</scope>
    <source>
        <strain evidence="3 4">ATCC 34164</strain>
    </source>
</reference>
<evidence type="ECO:0000313" key="4">
    <source>
        <dbReference type="Proteomes" id="UP000323067"/>
    </source>
</evidence>
<sequence length="760" mass="85194">MSANPQAQGSQSQRGQGKARYATSCTECRRRKQKANLAQIAFEDSLKQHVNIQPPPQEGRSKLRYHSTTRLLKSTLRRSSSQGGTRPNDVKVVVEGPAYSHLDVSELQDAILQLERETRDQIEKNGSQSYSVKFPRRQNSGRALKGSQDTENDESKLHSKTNSGTGGKEQPFKIIVKDETGILKPQNMRTLLKTILQVRVNFANKIVNDEYTLDSRALLRMAERATRPPLQVSSYEDHLHNLPMTLNKLNIELVRIYLQLLCRFKAVVDGAPNPTNRFMKHWVPLSIKSPLNLQIILYTSACFLNETGQVPKMVVWAHKSAVHKLINEHIAKVGKNLSDEVIMGTAQMVLDSWYWGTTEEMHAHMLGLKSMIKIRGGFQTLGMQGFLAKTVITDDITIALAHEVPASMFDKEGFEFKDEFMVPYQVSFNSPLMSDWPPFASSASTLSLHPNANQLLDDMRNLLKLVLDLPEHQTPENLQKVAELAAWTYQRISMLPENVPKRSCKEQQQQEDLQMHQQRTQQMPQHHGQQPTLIDADSNADRTSTGTSARWDGSSPENTYASSVFESGTPKDEAALTPNTSPARSGSDHFAAAGARPDLMYRVIRHVALIYCRAILARVPTSQVCDSNEFLQIWMNIWEVPLAQWKTILGVYHWITIGLVPSGHDTAPARFSKMLMVVALLSIGLDNWHICIEVSRAALKLQKWLREGHPVAPVGIVGGEAGVAKFGFPIKEDLPAVAKYDGIDFLEGIEEDMDDADELV</sequence>
<dbReference type="AlphaFoldDB" id="A0A2H4SER3"/>
<protein>
    <submittedName>
        <fullName evidence="3">Zn(2)-C6 fungal-type DNA-binding domain</fullName>
    </submittedName>
</protein>
<dbReference type="VEuPathDB" id="FungiDB:A9K55_008170"/>
<dbReference type="EMBL" id="CP023324">
    <property type="protein sequence ID" value="ATY61583.1"/>
    <property type="molecule type" value="Genomic_DNA"/>
</dbReference>
<dbReference type="VEuPathDB" id="FungiDB:CCM_06736"/>
<keyword evidence="1" id="KW-0539">Nucleus</keyword>
<feature type="compositionally biased region" description="Polar residues" evidence="2">
    <location>
        <begin position="555"/>
        <end position="566"/>
    </location>
</feature>
<dbReference type="Proteomes" id="UP000323067">
    <property type="component" value="Chromosome vii"/>
</dbReference>